<dbReference type="GO" id="GO:0003700">
    <property type="term" value="F:DNA-binding transcription factor activity"/>
    <property type="evidence" value="ECO:0007669"/>
    <property type="project" value="TreeGrafter"/>
</dbReference>
<evidence type="ECO:0000256" key="2">
    <source>
        <dbReference type="ARBA" id="ARBA00023125"/>
    </source>
</evidence>
<accession>A0A4Q7J144</accession>
<organism evidence="6 7">
    <name type="scientific">Amycolatopsis suaedae</name>
    <dbReference type="NCBI Taxonomy" id="2510978"/>
    <lineage>
        <taxon>Bacteria</taxon>
        <taxon>Bacillati</taxon>
        <taxon>Actinomycetota</taxon>
        <taxon>Actinomycetes</taxon>
        <taxon>Pseudonocardiales</taxon>
        <taxon>Pseudonocardiaceae</taxon>
        <taxon>Amycolatopsis</taxon>
    </lineage>
</organism>
<proteinExistence type="predicted"/>
<evidence type="ECO:0000256" key="3">
    <source>
        <dbReference type="ARBA" id="ARBA00023163"/>
    </source>
</evidence>
<dbReference type="InterPro" id="IPR025996">
    <property type="entry name" value="MT1864/Rv1816-like_C"/>
</dbReference>
<gene>
    <name evidence="6" type="ORF">EWH70_29580</name>
</gene>
<evidence type="ECO:0000313" key="7">
    <source>
        <dbReference type="Proteomes" id="UP000292003"/>
    </source>
</evidence>
<reference evidence="6 7" key="1">
    <citation type="submission" date="2019-02" db="EMBL/GenBank/DDBJ databases">
        <title>Draft genome sequence of Amycolatopsis sp. 8-3EHSu isolated from roots of Suaeda maritima.</title>
        <authorList>
            <person name="Duangmal K."/>
            <person name="Chantavorakit T."/>
        </authorList>
    </citation>
    <scope>NUCLEOTIDE SEQUENCE [LARGE SCALE GENOMIC DNA]</scope>
    <source>
        <strain evidence="6 7">8-3EHSu</strain>
    </source>
</reference>
<dbReference type="InterPro" id="IPR036271">
    <property type="entry name" value="Tet_transcr_reg_TetR-rel_C_sf"/>
</dbReference>
<dbReference type="InterPro" id="IPR050109">
    <property type="entry name" value="HTH-type_TetR-like_transc_reg"/>
</dbReference>
<dbReference type="GO" id="GO:0000976">
    <property type="term" value="F:transcription cis-regulatory region binding"/>
    <property type="evidence" value="ECO:0007669"/>
    <property type="project" value="TreeGrafter"/>
</dbReference>
<dbReference type="EMBL" id="SFCC01000017">
    <property type="protein sequence ID" value="RZQ60448.1"/>
    <property type="molecule type" value="Genomic_DNA"/>
</dbReference>
<protein>
    <submittedName>
        <fullName evidence="6">TetR/AcrR family transcriptional regulator</fullName>
    </submittedName>
</protein>
<dbReference type="Pfam" id="PF00440">
    <property type="entry name" value="TetR_N"/>
    <property type="match status" value="1"/>
</dbReference>
<evidence type="ECO:0000256" key="1">
    <source>
        <dbReference type="ARBA" id="ARBA00023015"/>
    </source>
</evidence>
<dbReference type="RefSeq" id="WP_130478836.1">
    <property type="nucleotide sequence ID" value="NZ_SFCC01000017.1"/>
</dbReference>
<evidence type="ECO:0000256" key="4">
    <source>
        <dbReference type="PROSITE-ProRule" id="PRU00335"/>
    </source>
</evidence>
<dbReference type="PANTHER" id="PTHR30055">
    <property type="entry name" value="HTH-TYPE TRANSCRIPTIONAL REGULATOR RUTR"/>
    <property type="match status" value="1"/>
</dbReference>
<dbReference type="Pfam" id="PF13305">
    <property type="entry name" value="TetR_C_33"/>
    <property type="match status" value="1"/>
</dbReference>
<feature type="DNA-binding region" description="H-T-H motif" evidence="4">
    <location>
        <begin position="30"/>
        <end position="49"/>
    </location>
</feature>
<dbReference type="Proteomes" id="UP000292003">
    <property type="component" value="Unassembled WGS sequence"/>
</dbReference>
<dbReference type="InterPro" id="IPR001647">
    <property type="entry name" value="HTH_TetR"/>
</dbReference>
<dbReference type="AlphaFoldDB" id="A0A4Q7J144"/>
<dbReference type="Gene3D" id="1.10.357.10">
    <property type="entry name" value="Tetracycline Repressor, domain 2"/>
    <property type="match status" value="1"/>
</dbReference>
<sequence>MSTDSDTTPRRRLVEAAVRLLADGGPETVQARRLAAEIGASTMAVYTHFGGMGALVEAVREEGFRRIADAVTAAPVTGDPVADLLRTDLAYQDVARDNPNLYAVTFGQAVLGGRRITTRERVHPVDTPSAEGQRAFGVLMSGVERAVAAGRLRAGSTSGIAGQLWSSLHGYLSLELTGYLGPRETAVRGVFLPLHRTLMVGLGDTPEAVARSHAAVVGDQGAN</sequence>
<evidence type="ECO:0000259" key="5">
    <source>
        <dbReference type="PROSITE" id="PS50977"/>
    </source>
</evidence>
<evidence type="ECO:0000313" key="6">
    <source>
        <dbReference type="EMBL" id="RZQ60448.1"/>
    </source>
</evidence>
<keyword evidence="2 4" id="KW-0238">DNA-binding</keyword>
<keyword evidence="3" id="KW-0804">Transcription</keyword>
<dbReference type="PROSITE" id="PS50977">
    <property type="entry name" value="HTH_TETR_2"/>
    <property type="match status" value="1"/>
</dbReference>
<dbReference type="SUPFAM" id="SSF46689">
    <property type="entry name" value="Homeodomain-like"/>
    <property type="match status" value="1"/>
</dbReference>
<dbReference type="SUPFAM" id="SSF48498">
    <property type="entry name" value="Tetracyclin repressor-like, C-terminal domain"/>
    <property type="match status" value="1"/>
</dbReference>
<name>A0A4Q7J144_9PSEU</name>
<dbReference type="PANTHER" id="PTHR30055:SF234">
    <property type="entry name" value="HTH-TYPE TRANSCRIPTIONAL REGULATOR BETI"/>
    <property type="match status" value="1"/>
</dbReference>
<feature type="domain" description="HTH tetR-type" evidence="5">
    <location>
        <begin position="7"/>
        <end position="67"/>
    </location>
</feature>
<keyword evidence="1" id="KW-0805">Transcription regulation</keyword>
<dbReference type="InterPro" id="IPR009057">
    <property type="entry name" value="Homeodomain-like_sf"/>
</dbReference>
<dbReference type="OrthoDB" id="4709966at2"/>
<keyword evidence="7" id="KW-1185">Reference proteome</keyword>
<comment type="caution">
    <text evidence="6">The sequence shown here is derived from an EMBL/GenBank/DDBJ whole genome shotgun (WGS) entry which is preliminary data.</text>
</comment>